<keyword evidence="4" id="KW-1185">Reference proteome</keyword>
<feature type="domain" description="PiggyBac transposable element-derived protein" evidence="2">
    <location>
        <begin position="137"/>
        <end position="306"/>
    </location>
</feature>
<dbReference type="PANTHER" id="PTHR47055">
    <property type="entry name" value="DDE_TNP_1_7 DOMAIN-CONTAINING PROTEIN"/>
    <property type="match status" value="1"/>
</dbReference>
<evidence type="ECO:0000313" key="3">
    <source>
        <dbReference type="EMBL" id="KAB0805083.1"/>
    </source>
</evidence>
<dbReference type="Pfam" id="PF13843">
    <property type="entry name" value="DDE_Tnp_1_7"/>
    <property type="match status" value="1"/>
</dbReference>
<name>A0A5N4B6B0_PHOPY</name>
<comment type="caution">
    <text evidence="3">The sequence shown here is derived from an EMBL/GenBank/DDBJ whole genome shotgun (WGS) entry which is preliminary data.</text>
</comment>
<feature type="region of interest" description="Disordered" evidence="1">
    <location>
        <begin position="1"/>
        <end position="29"/>
    </location>
</feature>
<evidence type="ECO:0000259" key="2">
    <source>
        <dbReference type="Pfam" id="PF13843"/>
    </source>
</evidence>
<proteinExistence type="predicted"/>
<dbReference type="EMBL" id="VVIM01000001">
    <property type="protein sequence ID" value="KAB0805083.1"/>
    <property type="molecule type" value="Genomic_DNA"/>
</dbReference>
<accession>A0A5N4B6B0</accession>
<dbReference type="PANTHER" id="PTHR47055:SF3">
    <property type="entry name" value="PHORBOL-ESTER_DAG-TYPE DOMAIN-CONTAINING PROTEIN"/>
    <property type="match status" value="1"/>
</dbReference>
<protein>
    <recommendedName>
        <fullName evidence="2">PiggyBac transposable element-derived protein domain-containing protein</fullName>
    </recommendedName>
</protein>
<reference evidence="3 4" key="1">
    <citation type="journal article" date="2018" name="Elife">
        <title>Firefly genomes illuminate parallel origins of bioluminescence in beetles.</title>
        <authorList>
            <person name="Fallon T.R."/>
            <person name="Lower S.E."/>
            <person name="Chang C.H."/>
            <person name="Bessho-Uehara M."/>
            <person name="Martin G.J."/>
            <person name="Bewick A.J."/>
            <person name="Behringer M."/>
            <person name="Debat H.J."/>
            <person name="Wong I."/>
            <person name="Day J.C."/>
            <person name="Suvorov A."/>
            <person name="Silva C.J."/>
            <person name="Stanger-Hall K.F."/>
            <person name="Hall D.W."/>
            <person name="Schmitz R.J."/>
            <person name="Nelson D.R."/>
            <person name="Lewis S.M."/>
            <person name="Shigenobu S."/>
            <person name="Bybee S.M."/>
            <person name="Larracuente A.M."/>
            <person name="Oba Y."/>
            <person name="Weng J.K."/>
        </authorList>
    </citation>
    <scope>NUCLEOTIDE SEQUENCE [LARGE SCALE GENOMIC DNA]</scope>
    <source>
        <strain evidence="3">1611_PpyrPB1</strain>
        <tissue evidence="3">Whole body</tissue>
    </source>
</reference>
<dbReference type="Proteomes" id="UP000327044">
    <property type="component" value="Unassembled WGS sequence"/>
</dbReference>
<dbReference type="GO" id="GO:0043565">
    <property type="term" value="F:sequence-specific DNA binding"/>
    <property type="evidence" value="ECO:0007669"/>
    <property type="project" value="TreeGrafter"/>
</dbReference>
<organism evidence="3 4">
    <name type="scientific">Photinus pyralis</name>
    <name type="common">Common eastern firefly</name>
    <name type="synonym">Lampyris pyralis</name>
    <dbReference type="NCBI Taxonomy" id="7054"/>
    <lineage>
        <taxon>Eukaryota</taxon>
        <taxon>Metazoa</taxon>
        <taxon>Ecdysozoa</taxon>
        <taxon>Arthropoda</taxon>
        <taxon>Hexapoda</taxon>
        <taxon>Insecta</taxon>
        <taxon>Pterygota</taxon>
        <taxon>Neoptera</taxon>
        <taxon>Endopterygota</taxon>
        <taxon>Coleoptera</taxon>
        <taxon>Polyphaga</taxon>
        <taxon>Elateriformia</taxon>
        <taxon>Elateroidea</taxon>
        <taxon>Lampyridae</taxon>
        <taxon>Lampyrinae</taxon>
        <taxon>Photinus</taxon>
    </lineage>
</organism>
<dbReference type="InterPro" id="IPR052638">
    <property type="entry name" value="PiggyBac_TE-derived"/>
</dbReference>
<gene>
    <name evidence="3" type="ORF">PPYR_02053</name>
</gene>
<dbReference type="InterPro" id="IPR029526">
    <property type="entry name" value="PGBD"/>
</dbReference>
<evidence type="ECO:0000313" key="4">
    <source>
        <dbReference type="Proteomes" id="UP000327044"/>
    </source>
</evidence>
<feature type="compositionally biased region" description="Polar residues" evidence="1">
    <location>
        <begin position="16"/>
        <end position="28"/>
    </location>
</feature>
<evidence type="ECO:0000256" key="1">
    <source>
        <dbReference type="SAM" id="MobiDB-lite"/>
    </source>
</evidence>
<dbReference type="AlphaFoldDB" id="A0A5N4B6B0"/>
<sequence length="366" mass="42385">MENIGVLGRGTRKSKCTQQTSTAGTNGLTDDEDCDYDDLATTEIPEDVPGTVDLFIRPEYDDSEWSSSDDEMLDVKRRKLQKISQKPNKKKPDDDINVASWVKSDAVYPPPNFINISDGVKLRQQKVMEDIKNLNPHLVDQSMLYAQQHNRHDFVVSSDEIRAFIGILLLTGYHKLPRERLYWGLDEDIRIDAVSRCLSRNRFEEIKRYLHLADNSTANSSNDKMHKVRPLMNLINKNFQQWGVFHQDLSVDEAMIKYFGHHPAKQFIRGKPVRFGFKDWMLCSYNGYCYKFDTYCGKSDSNTNDQLLFTRYVTRHYLRITNRTQVTRNKPTVPSSIAKDSLGHYPRKLPNQLRCAVLSFSDSLEL</sequence>
<dbReference type="InParanoid" id="A0A5N4B6B0"/>